<evidence type="ECO:0000313" key="1">
    <source>
        <dbReference type="EMBL" id="QFS43563.1"/>
    </source>
</evidence>
<dbReference type="AlphaFoldDB" id="A0A5P8VT45"/>
<organism evidence="1 2">
    <name type="scientific">Nostoc sphaeroides CCNUC1</name>
    <dbReference type="NCBI Taxonomy" id="2653204"/>
    <lineage>
        <taxon>Bacteria</taxon>
        <taxon>Bacillati</taxon>
        <taxon>Cyanobacteriota</taxon>
        <taxon>Cyanophyceae</taxon>
        <taxon>Nostocales</taxon>
        <taxon>Nostocaceae</taxon>
        <taxon>Nostoc</taxon>
    </lineage>
</organism>
<sequence length="39" mass="4459">MTLFGYFLANFNQFIRLNSERSLIIVINVGNSVLELIAQ</sequence>
<dbReference type="KEGG" id="nsh:GXM_01036"/>
<keyword evidence="2" id="KW-1185">Reference proteome</keyword>
<protein>
    <submittedName>
        <fullName evidence="1">Uncharacterized protein</fullName>
    </submittedName>
</protein>
<name>A0A5P8VT45_9NOSO</name>
<proteinExistence type="predicted"/>
<accession>A0A5P8VT45</accession>
<dbReference type="EMBL" id="CP045226">
    <property type="protein sequence ID" value="QFS43563.1"/>
    <property type="molecule type" value="Genomic_DNA"/>
</dbReference>
<gene>
    <name evidence="1" type="ORF">GXM_01036</name>
</gene>
<reference evidence="1 2" key="1">
    <citation type="submission" date="2019-10" db="EMBL/GenBank/DDBJ databases">
        <title>Genomic and transcriptomic insights into the perfect genentic adaptation of a filamentous nitrogen-fixing cyanobacterium to rice fields.</title>
        <authorList>
            <person name="Chen Z."/>
        </authorList>
    </citation>
    <scope>NUCLEOTIDE SEQUENCE [LARGE SCALE GENOMIC DNA]</scope>
    <source>
        <strain evidence="1">CCNUC1</strain>
    </source>
</reference>
<evidence type="ECO:0000313" key="2">
    <source>
        <dbReference type="Proteomes" id="UP000326678"/>
    </source>
</evidence>
<dbReference type="Proteomes" id="UP000326678">
    <property type="component" value="Chromosome Gxm1"/>
</dbReference>